<evidence type="ECO:0000256" key="2">
    <source>
        <dbReference type="ARBA" id="ARBA00022475"/>
    </source>
</evidence>
<evidence type="ECO:0000256" key="3">
    <source>
        <dbReference type="ARBA" id="ARBA00022692"/>
    </source>
</evidence>
<organism evidence="7 8">
    <name type="scientific">Undibacterium danionis</name>
    <dbReference type="NCBI Taxonomy" id="1812100"/>
    <lineage>
        <taxon>Bacteria</taxon>
        <taxon>Pseudomonadati</taxon>
        <taxon>Pseudomonadota</taxon>
        <taxon>Betaproteobacteria</taxon>
        <taxon>Burkholderiales</taxon>
        <taxon>Oxalobacteraceae</taxon>
        <taxon>Undibacterium</taxon>
    </lineage>
</organism>
<dbReference type="InterPro" id="IPR001123">
    <property type="entry name" value="LeuE-type"/>
</dbReference>
<name>A0ABV6IB92_9BURK</name>
<feature type="transmembrane region" description="Helical" evidence="6">
    <location>
        <begin position="188"/>
        <end position="205"/>
    </location>
</feature>
<reference evidence="7 8" key="1">
    <citation type="submission" date="2024-09" db="EMBL/GenBank/DDBJ databases">
        <authorList>
            <person name="Sun Q."/>
            <person name="Mori K."/>
        </authorList>
    </citation>
    <scope>NUCLEOTIDE SEQUENCE [LARGE SCALE GENOMIC DNA]</scope>
    <source>
        <strain evidence="7 8">CCM 8677</strain>
    </source>
</reference>
<accession>A0ABV6IB92</accession>
<proteinExistence type="predicted"/>
<evidence type="ECO:0000256" key="1">
    <source>
        <dbReference type="ARBA" id="ARBA00004651"/>
    </source>
</evidence>
<dbReference type="Pfam" id="PF01810">
    <property type="entry name" value="LysE"/>
    <property type="match status" value="1"/>
</dbReference>
<dbReference type="PANTHER" id="PTHR30086">
    <property type="entry name" value="ARGININE EXPORTER PROTEIN ARGO"/>
    <property type="match status" value="1"/>
</dbReference>
<dbReference type="PIRSF" id="PIRSF006324">
    <property type="entry name" value="LeuE"/>
    <property type="match status" value="1"/>
</dbReference>
<feature type="transmembrane region" description="Helical" evidence="6">
    <location>
        <begin position="75"/>
        <end position="92"/>
    </location>
</feature>
<dbReference type="EMBL" id="JBHLXJ010000003">
    <property type="protein sequence ID" value="MFC0348863.1"/>
    <property type="molecule type" value="Genomic_DNA"/>
</dbReference>
<keyword evidence="2" id="KW-1003">Cell membrane</keyword>
<keyword evidence="8" id="KW-1185">Reference proteome</keyword>
<sequence>MVSSQAVWIFAGASLLMAITPGPNMIYLISRSICQGTRAGFISWLGVVCGFAVHVCSAAIGLTALFMAIPMGYEILKYLGALYLLWFAWQAVRPGARSPLDPQSMPDETPKKLFVMGFLTNALNPKVAVFYMSVLPQFIQPEGGSVLFQSFLLGGIQTFIAGGMNLIIMLSASRMAAWFAVNKKWLSVQRYFMGFVLGAIALHLLRQHRSS</sequence>
<gene>
    <name evidence="7" type="ORF">ACFFJH_03515</name>
</gene>
<evidence type="ECO:0000313" key="8">
    <source>
        <dbReference type="Proteomes" id="UP001589844"/>
    </source>
</evidence>
<keyword evidence="3 6" id="KW-0812">Transmembrane</keyword>
<feature type="transmembrane region" description="Helical" evidence="6">
    <location>
        <begin position="6"/>
        <end position="29"/>
    </location>
</feature>
<comment type="caution">
    <text evidence="7">The sequence shown here is derived from an EMBL/GenBank/DDBJ whole genome shotgun (WGS) entry which is preliminary data.</text>
</comment>
<feature type="transmembrane region" description="Helical" evidence="6">
    <location>
        <begin position="41"/>
        <end position="69"/>
    </location>
</feature>
<dbReference type="Proteomes" id="UP001589844">
    <property type="component" value="Unassembled WGS sequence"/>
</dbReference>
<evidence type="ECO:0000256" key="4">
    <source>
        <dbReference type="ARBA" id="ARBA00022989"/>
    </source>
</evidence>
<keyword evidence="4 6" id="KW-1133">Transmembrane helix</keyword>
<protein>
    <submittedName>
        <fullName evidence="7">LysE family translocator</fullName>
    </submittedName>
</protein>
<feature type="transmembrane region" description="Helical" evidence="6">
    <location>
        <begin position="113"/>
        <end position="134"/>
    </location>
</feature>
<evidence type="ECO:0000256" key="6">
    <source>
        <dbReference type="SAM" id="Phobius"/>
    </source>
</evidence>
<evidence type="ECO:0000256" key="5">
    <source>
        <dbReference type="ARBA" id="ARBA00023136"/>
    </source>
</evidence>
<keyword evidence="5 6" id="KW-0472">Membrane</keyword>
<evidence type="ECO:0000313" key="7">
    <source>
        <dbReference type="EMBL" id="MFC0348863.1"/>
    </source>
</evidence>
<feature type="transmembrane region" description="Helical" evidence="6">
    <location>
        <begin position="146"/>
        <end position="168"/>
    </location>
</feature>
<dbReference type="RefSeq" id="WP_390210090.1">
    <property type="nucleotide sequence ID" value="NZ_JBHLXJ010000003.1"/>
</dbReference>
<dbReference type="PANTHER" id="PTHR30086:SF20">
    <property type="entry name" value="ARGININE EXPORTER PROTEIN ARGO-RELATED"/>
    <property type="match status" value="1"/>
</dbReference>
<comment type="subcellular location">
    <subcellularLocation>
        <location evidence="1">Cell membrane</location>
        <topology evidence="1">Multi-pass membrane protein</topology>
    </subcellularLocation>
</comment>